<dbReference type="GO" id="GO:0005576">
    <property type="term" value="C:extracellular region"/>
    <property type="evidence" value="ECO:0007669"/>
    <property type="project" value="UniProtKB-SubCell"/>
</dbReference>
<dbReference type="Pfam" id="PF17181">
    <property type="entry name" value="EPF"/>
    <property type="match status" value="1"/>
</dbReference>
<keyword evidence="9" id="KW-1185">Reference proteome</keyword>
<evidence type="ECO:0000256" key="2">
    <source>
        <dbReference type="ARBA" id="ARBA00008127"/>
    </source>
</evidence>
<keyword evidence="4" id="KW-0732">Signal</keyword>
<evidence type="ECO:0000256" key="6">
    <source>
        <dbReference type="RuleBase" id="RU367102"/>
    </source>
</evidence>
<organism evidence="8 9">
    <name type="scientific">Canna indica</name>
    <name type="common">Indian-shot</name>
    <dbReference type="NCBI Taxonomy" id="4628"/>
    <lineage>
        <taxon>Eukaryota</taxon>
        <taxon>Viridiplantae</taxon>
        <taxon>Streptophyta</taxon>
        <taxon>Embryophyta</taxon>
        <taxon>Tracheophyta</taxon>
        <taxon>Spermatophyta</taxon>
        <taxon>Magnoliopsida</taxon>
        <taxon>Liliopsida</taxon>
        <taxon>Zingiberales</taxon>
        <taxon>Cannaceae</taxon>
        <taxon>Canna</taxon>
    </lineage>
</organism>
<evidence type="ECO:0000256" key="5">
    <source>
        <dbReference type="ARBA" id="ARBA00023157"/>
    </source>
</evidence>
<evidence type="ECO:0000256" key="7">
    <source>
        <dbReference type="SAM" id="MobiDB-lite"/>
    </source>
</evidence>
<feature type="region of interest" description="Disordered" evidence="7">
    <location>
        <begin position="17"/>
        <end position="39"/>
    </location>
</feature>
<comment type="subcellular location">
    <subcellularLocation>
        <location evidence="1 6">Secreted</location>
    </subcellularLocation>
</comment>
<comment type="similarity">
    <text evidence="2 6">Belongs to the plant cysteine rich small secretory peptide family. Epidermal patterning factor subfamily.</text>
</comment>
<proteinExistence type="inferred from homology"/>
<dbReference type="GO" id="GO:0010052">
    <property type="term" value="P:guard cell differentiation"/>
    <property type="evidence" value="ECO:0007669"/>
    <property type="project" value="UniProtKB-UniRule"/>
</dbReference>
<dbReference type="InterPro" id="IPR039455">
    <property type="entry name" value="EPFL"/>
</dbReference>
<evidence type="ECO:0000313" key="9">
    <source>
        <dbReference type="Proteomes" id="UP001327560"/>
    </source>
</evidence>
<keyword evidence="3 6" id="KW-0964">Secreted</keyword>
<dbReference type="PANTHER" id="PTHR33109">
    <property type="entry name" value="EPIDERMAL PATTERNING FACTOR-LIKE PROTEIN 4"/>
    <property type="match status" value="1"/>
</dbReference>
<keyword evidence="6" id="KW-0217">Developmental protein</keyword>
<evidence type="ECO:0000313" key="8">
    <source>
        <dbReference type="EMBL" id="WOK93689.1"/>
    </source>
</evidence>
<accession>A0AAQ3JR73</accession>
<protein>
    <recommendedName>
        <fullName evidence="6">Epidermal patterning factor-like protein</fullName>
    </recommendedName>
</protein>
<gene>
    <name evidence="8" type="ORF">Cni_G02389</name>
</gene>
<reference evidence="8 9" key="1">
    <citation type="submission" date="2023-10" db="EMBL/GenBank/DDBJ databases">
        <title>Chromosome-scale genome assembly provides insights into flower coloration mechanisms of Canna indica.</title>
        <authorList>
            <person name="Li C."/>
        </authorList>
    </citation>
    <scope>NUCLEOTIDE SEQUENCE [LARGE SCALE GENOMIC DNA]</scope>
    <source>
        <tissue evidence="8">Flower</tissue>
    </source>
</reference>
<sequence>MAEITSWRTDSISKVLRQQQETEAMSSPAAGTAMGRRMRRRRSLAGLGSHPPRCASKCGGCTPCWPVHVPVPPRAPADAAEYYPEAWRCQCGGRLYVP</sequence>
<evidence type="ECO:0000256" key="4">
    <source>
        <dbReference type="ARBA" id="ARBA00022729"/>
    </source>
</evidence>
<name>A0AAQ3JR73_9LILI</name>
<dbReference type="PANTHER" id="PTHR33109:SF4">
    <property type="entry name" value="EPIDERMAL PATTERNING FACTOR-LIKE PROTEIN 6"/>
    <property type="match status" value="1"/>
</dbReference>
<evidence type="ECO:0000256" key="1">
    <source>
        <dbReference type="ARBA" id="ARBA00004613"/>
    </source>
</evidence>
<dbReference type="AlphaFoldDB" id="A0AAQ3JR73"/>
<evidence type="ECO:0000256" key="3">
    <source>
        <dbReference type="ARBA" id="ARBA00022525"/>
    </source>
</evidence>
<comment type="function">
    <text evidence="6">Controls stomatal patterning.</text>
</comment>
<dbReference type="EMBL" id="CP136890">
    <property type="protein sequence ID" value="WOK93689.1"/>
    <property type="molecule type" value="Genomic_DNA"/>
</dbReference>
<dbReference type="Proteomes" id="UP001327560">
    <property type="component" value="Chromosome 1"/>
</dbReference>
<keyword evidence="5" id="KW-1015">Disulfide bond</keyword>